<evidence type="ECO:0000313" key="2">
    <source>
        <dbReference type="EMBL" id="MDH6063648.1"/>
    </source>
</evidence>
<comment type="caution">
    <text evidence="2">The sequence shown here is derived from an EMBL/GenBank/DDBJ whole genome shotgun (WGS) entry which is preliminary data.</text>
</comment>
<organism evidence="2 3">
    <name type="scientific">Umezakia ovalisporum FSS-62</name>
    <dbReference type="NCBI Taxonomy" id="2971776"/>
    <lineage>
        <taxon>Bacteria</taxon>
        <taxon>Bacillati</taxon>
        <taxon>Cyanobacteriota</taxon>
        <taxon>Cyanophyceae</taxon>
        <taxon>Nostocales</taxon>
        <taxon>Nodulariaceae</taxon>
        <taxon>Umezakia</taxon>
    </lineage>
</organism>
<accession>A0AA43GZ51</accession>
<dbReference type="RefSeq" id="WP_280651874.1">
    <property type="nucleotide sequence ID" value="NZ_JANQDL010000052.1"/>
</dbReference>
<keyword evidence="1" id="KW-0812">Transmembrane</keyword>
<evidence type="ECO:0000313" key="3">
    <source>
        <dbReference type="Proteomes" id="UP001159370"/>
    </source>
</evidence>
<gene>
    <name evidence="2" type="ORF">NWP23_07660</name>
</gene>
<keyword evidence="1" id="KW-0472">Membrane</keyword>
<name>A0AA43GZ51_9CYAN</name>
<dbReference type="AlphaFoldDB" id="A0AA43GZ51"/>
<feature type="transmembrane region" description="Helical" evidence="1">
    <location>
        <begin position="21"/>
        <end position="43"/>
    </location>
</feature>
<keyword evidence="1" id="KW-1133">Transmembrane helix</keyword>
<evidence type="ECO:0000256" key="1">
    <source>
        <dbReference type="SAM" id="Phobius"/>
    </source>
</evidence>
<dbReference type="GeneID" id="83685257"/>
<reference evidence="2 3" key="1">
    <citation type="journal article" date="2023" name="J. Phycol.">
        <title>Chrysosporum ovalisporum is synonymous with the true-branching cyanobacterium Umezakia natans (Nostocales/Aphanizomenonaceae).</title>
        <authorList>
            <person name="McGregor G.B."/>
            <person name="Sendall B.C."/>
            <person name="Niiyama Y."/>
            <person name="Tuji A."/>
            <person name="Willis A."/>
        </authorList>
    </citation>
    <scope>NUCLEOTIDE SEQUENCE [LARGE SCALE GENOMIC DNA]</scope>
    <source>
        <strain evidence="2 3">FSS-62</strain>
    </source>
</reference>
<dbReference type="EMBL" id="JANQDL010000052">
    <property type="protein sequence ID" value="MDH6063648.1"/>
    <property type="molecule type" value="Genomic_DNA"/>
</dbReference>
<proteinExistence type="predicted"/>
<sequence length="63" mass="7056">MWHSEEKSLSLKIDTTNIRQNFTVLSVHLLYGGCAIPLAWKIVKGTEKGSWKPRTLSVGSDIN</sequence>
<dbReference type="Proteomes" id="UP001159370">
    <property type="component" value="Unassembled WGS sequence"/>
</dbReference>
<protein>
    <submittedName>
        <fullName evidence="2">Uncharacterized protein</fullName>
    </submittedName>
</protein>